<gene>
    <name evidence="1" type="ORF">L3X38_033185</name>
</gene>
<comment type="caution">
    <text evidence="1">The sequence shown here is derived from an EMBL/GenBank/DDBJ whole genome shotgun (WGS) entry which is preliminary data.</text>
</comment>
<proteinExistence type="predicted"/>
<evidence type="ECO:0000313" key="1">
    <source>
        <dbReference type="EMBL" id="KAI5324112.1"/>
    </source>
</evidence>
<accession>A0AAD4YVN4</accession>
<reference evidence="1 2" key="1">
    <citation type="journal article" date="2022" name="G3 (Bethesda)">
        <title>Whole-genome sequence and methylome profiling of the almond [Prunus dulcis (Mill.) D.A. Webb] cultivar 'Nonpareil'.</title>
        <authorList>
            <person name="D'Amico-Willman K.M."/>
            <person name="Ouma W.Z."/>
            <person name="Meulia T."/>
            <person name="Sideli G.M."/>
            <person name="Gradziel T.M."/>
            <person name="Fresnedo-Ramirez J."/>
        </authorList>
    </citation>
    <scope>NUCLEOTIDE SEQUENCE [LARGE SCALE GENOMIC DNA]</scope>
    <source>
        <strain evidence="1">Clone GOH B32 T37-40</strain>
    </source>
</reference>
<evidence type="ECO:0000313" key="2">
    <source>
        <dbReference type="Proteomes" id="UP001054821"/>
    </source>
</evidence>
<dbReference type="Proteomes" id="UP001054821">
    <property type="component" value="Chromosome 6"/>
</dbReference>
<protein>
    <submittedName>
        <fullName evidence="1">Uncharacterized protein</fullName>
    </submittedName>
</protein>
<organism evidence="1 2">
    <name type="scientific">Prunus dulcis</name>
    <name type="common">Almond</name>
    <name type="synonym">Amygdalus dulcis</name>
    <dbReference type="NCBI Taxonomy" id="3755"/>
    <lineage>
        <taxon>Eukaryota</taxon>
        <taxon>Viridiplantae</taxon>
        <taxon>Streptophyta</taxon>
        <taxon>Embryophyta</taxon>
        <taxon>Tracheophyta</taxon>
        <taxon>Spermatophyta</taxon>
        <taxon>Magnoliopsida</taxon>
        <taxon>eudicotyledons</taxon>
        <taxon>Gunneridae</taxon>
        <taxon>Pentapetalae</taxon>
        <taxon>rosids</taxon>
        <taxon>fabids</taxon>
        <taxon>Rosales</taxon>
        <taxon>Rosaceae</taxon>
        <taxon>Amygdaloideae</taxon>
        <taxon>Amygdaleae</taxon>
        <taxon>Prunus</taxon>
    </lineage>
</organism>
<sequence length="100" mass="11179">MPLGASFCKNDRALPFAKVVGHILKKVAGPGGIFVEGVEVQRELFPPRELKFGGRYVRQVPNIRIFENSKIVQHRAKPNIQIFRVPIPSTLADGQPTLEF</sequence>
<keyword evidence="2" id="KW-1185">Reference proteome</keyword>
<name>A0AAD4YVN4_PRUDU</name>
<dbReference type="AlphaFoldDB" id="A0AAD4YVN4"/>
<dbReference type="EMBL" id="JAJFAZ020000006">
    <property type="protein sequence ID" value="KAI5324112.1"/>
    <property type="molecule type" value="Genomic_DNA"/>
</dbReference>